<sequence>MKEIYLRRRSLLHVRPGTDGGTPQQIATMLKELEPPGYVLADEVVSRLSTMTAEDAARFLLDATQKTRKLVGAHRPHVPLHPGFTAQVVTLTEAQPCLNAVSHYVVIRPHCGEAQRFEGIEHEQVETSFRLKCATGR</sequence>
<evidence type="ECO:0000313" key="1">
    <source>
        <dbReference type="EMBL" id="RDI25981.1"/>
    </source>
</evidence>
<dbReference type="EMBL" id="QQAV01000003">
    <property type="protein sequence ID" value="RDI25981.1"/>
    <property type="molecule type" value="Genomic_DNA"/>
</dbReference>
<accession>A0A370FI29</accession>
<reference evidence="1 2" key="1">
    <citation type="submission" date="2018-07" db="EMBL/GenBank/DDBJ databases">
        <title>Genomic Encyclopedia of Type Strains, Phase IV (KMG-IV): sequencing the most valuable type-strain genomes for metagenomic binning, comparative biology and taxonomic classification.</title>
        <authorList>
            <person name="Goeker M."/>
        </authorList>
    </citation>
    <scope>NUCLEOTIDE SEQUENCE [LARGE SCALE GENOMIC DNA]</scope>
    <source>
        <strain evidence="1 2">DSM 21352</strain>
    </source>
</reference>
<dbReference type="Proteomes" id="UP000255265">
    <property type="component" value="Unassembled WGS sequence"/>
</dbReference>
<protein>
    <submittedName>
        <fullName evidence="1">Uncharacterized protein</fullName>
    </submittedName>
</protein>
<dbReference type="RefSeq" id="WP_114802603.1">
    <property type="nucleotide sequence ID" value="NZ_QQAV01000003.1"/>
</dbReference>
<comment type="caution">
    <text evidence="1">The sequence shown here is derived from an EMBL/GenBank/DDBJ whole genome shotgun (WGS) entry which is preliminary data.</text>
</comment>
<name>A0A370FI29_9BURK</name>
<gene>
    <name evidence="1" type="ORF">DFR41_103137</name>
</gene>
<evidence type="ECO:0000313" key="2">
    <source>
        <dbReference type="Proteomes" id="UP000255265"/>
    </source>
</evidence>
<organism evidence="1 2">
    <name type="scientific">Pseudacidovorax intermedius</name>
    <dbReference type="NCBI Taxonomy" id="433924"/>
    <lineage>
        <taxon>Bacteria</taxon>
        <taxon>Pseudomonadati</taxon>
        <taxon>Pseudomonadota</taxon>
        <taxon>Betaproteobacteria</taxon>
        <taxon>Burkholderiales</taxon>
        <taxon>Comamonadaceae</taxon>
        <taxon>Pseudacidovorax</taxon>
    </lineage>
</organism>
<keyword evidence="2" id="KW-1185">Reference proteome</keyword>
<proteinExistence type="predicted"/>
<dbReference type="AlphaFoldDB" id="A0A370FI29"/>
<dbReference type="OrthoDB" id="415622at2"/>